<comment type="caution">
    <text evidence="2">The sequence shown here is derived from an EMBL/GenBank/DDBJ whole genome shotgun (WGS) entry which is preliminary data.</text>
</comment>
<protein>
    <submittedName>
        <fullName evidence="2">Uncharacterized protein</fullName>
    </submittedName>
</protein>
<keyword evidence="1" id="KW-1133">Transmembrane helix</keyword>
<dbReference type="Proteomes" id="UP000703674">
    <property type="component" value="Unassembled WGS sequence"/>
</dbReference>
<accession>A0ABX1D2F2</accession>
<keyword evidence="3" id="KW-1185">Reference proteome</keyword>
<organism evidence="2 3">
    <name type="scientific">Salinimicrobium oceani</name>
    <dbReference type="NCBI Taxonomy" id="2722702"/>
    <lineage>
        <taxon>Bacteria</taxon>
        <taxon>Pseudomonadati</taxon>
        <taxon>Bacteroidota</taxon>
        <taxon>Flavobacteriia</taxon>
        <taxon>Flavobacteriales</taxon>
        <taxon>Flavobacteriaceae</taxon>
        <taxon>Salinimicrobium</taxon>
    </lineage>
</organism>
<keyword evidence="1" id="KW-0472">Membrane</keyword>
<keyword evidence="1" id="KW-0812">Transmembrane</keyword>
<gene>
    <name evidence="2" type="ORF">HC175_08910</name>
</gene>
<name>A0ABX1D2F2_9FLAO</name>
<feature type="transmembrane region" description="Helical" evidence="1">
    <location>
        <begin position="21"/>
        <end position="43"/>
    </location>
</feature>
<evidence type="ECO:0000256" key="1">
    <source>
        <dbReference type="SAM" id="Phobius"/>
    </source>
</evidence>
<proteinExistence type="predicted"/>
<evidence type="ECO:0000313" key="3">
    <source>
        <dbReference type="Proteomes" id="UP000703674"/>
    </source>
</evidence>
<evidence type="ECO:0000313" key="2">
    <source>
        <dbReference type="EMBL" id="NJW53041.1"/>
    </source>
</evidence>
<sequence>MTALSQLWKNQTTGFSLVQKAILGLIISFILITAISALVLVYLELTK</sequence>
<dbReference type="RefSeq" id="WP_168138142.1">
    <property type="nucleotide sequence ID" value="NZ_JAAVJR010000004.1"/>
</dbReference>
<reference evidence="2 3" key="1">
    <citation type="submission" date="2020-03" db="EMBL/GenBank/DDBJ databases">
        <title>Salinimicrobium sp. nov, isolated from SCS.</title>
        <authorList>
            <person name="Cao W.R."/>
        </authorList>
    </citation>
    <scope>NUCLEOTIDE SEQUENCE [LARGE SCALE GENOMIC DNA]</scope>
    <source>
        <strain evidence="3">J15B91</strain>
    </source>
</reference>
<dbReference type="EMBL" id="JAAVJR010000004">
    <property type="protein sequence ID" value="NJW53041.1"/>
    <property type="molecule type" value="Genomic_DNA"/>
</dbReference>